<accession>U2FBF9</accession>
<comment type="caution">
    <text evidence="1">The sequence shown here is derived from an EMBL/GenBank/DDBJ whole genome shotgun (WGS) entry which is preliminary data.</text>
</comment>
<organism evidence="1 2">
    <name type="scientific">Halorhabdus tiamatea SARL4B</name>
    <dbReference type="NCBI Taxonomy" id="1033806"/>
    <lineage>
        <taxon>Archaea</taxon>
        <taxon>Methanobacteriati</taxon>
        <taxon>Methanobacteriota</taxon>
        <taxon>Stenosarchaea group</taxon>
        <taxon>Halobacteria</taxon>
        <taxon>Halobacteriales</taxon>
        <taxon>Haloarculaceae</taxon>
        <taxon>Halorhabdus</taxon>
    </lineage>
</organism>
<evidence type="ECO:0000313" key="1">
    <source>
        <dbReference type="EMBL" id="ERJ07350.1"/>
    </source>
</evidence>
<evidence type="ECO:0000313" key="2">
    <source>
        <dbReference type="Proteomes" id="UP000003861"/>
    </source>
</evidence>
<name>U2FBF9_9EURY</name>
<reference evidence="1 2" key="2">
    <citation type="journal article" date="2013" name="PLoS ONE">
        <title>INDIGO - INtegrated Data Warehouse of MIcrobial GenOmes with Examples from the Red Sea Extremophiles.</title>
        <authorList>
            <person name="Alam I."/>
            <person name="Antunes A."/>
            <person name="Kamau A.A."/>
            <person name="Ba Alawi W."/>
            <person name="Kalkatawi M."/>
            <person name="Stingl U."/>
            <person name="Bajic V.B."/>
        </authorList>
    </citation>
    <scope>NUCLEOTIDE SEQUENCE [LARGE SCALE GENOMIC DNA]</scope>
    <source>
        <strain evidence="1 2">SARL4B</strain>
    </source>
</reference>
<sequence length="66" mass="7576">MIDNVNYDNLTRHGEIFNGATKYVLRPLTFGPVDQDLLALVEWEIIEQNVAVVCRLCFHRCVLLSV</sequence>
<gene>
    <name evidence="1" type="ORF">HLRTI_000391</name>
</gene>
<dbReference type="Proteomes" id="UP000003861">
    <property type="component" value="Unassembled WGS sequence"/>
</dbReference>
<protein>
    <submittedName>
        <fullName evidence="1">Uncharacterized protein</fullName>
    </submittedName>
</protein>
<dbReference type="AlphaFoldDB" id="U2FBF9"/>
<reference evidence="1 2" key="1">
    <citation type="journal article" date="2011" name="J. Bacteriol.">
        <title>Genome sequence of Halorhabdus tiamatea, the first archaeon isolated from a deep-sea anoxic brine lake.</title>
        <authorList>
            <person name="Antunes A."/>
            <person name="Alam I."/>
            <person name="Bajic V.B."/>
            <person name="Stingl U."/>
        </authorList>
    </citation>
    <scope>NUCLEOTIDE SEQUENCE [LARGE SCALE GENOMIC DNA]</scope>
    <source>
        <strain evidence="1 2">SARL4B</strain>
    </source>
</reference>
<dbReference type="EMBL" id="AFNT02000003">
    <property type="protein sequence ID" value="ERJ07350.1"/>
    <property type="molecule type" value="Genomic_DNA"/>
</dbReference>
<proteinExistence type="predicted"/>